<keyword evidence="6" id="KW-1185">Reference proteome</keyword>
<feature type="binding site" evidence="4">
    <location>
        <position position="212"/>
    </location>
    <ligand>
        <name>pyruvate</name>
        <dbReference type="ChEBI" id="CHEBI:15361"/>
    </ligand>
</feature>
<protein>
    <submittedName>
        <fullName evidence="5">Dihydrodipicolinate synthase family protein</fullName>
    </submittedName>
</protein>
<organism evidence="5 6">
    <name type="scientific">Paracoccus aestuariivivens</name>
    <dbReference type="NCBI Taxonomy" id="1820333"/>
    <lineage>
        <taxon>Bacteria</taxon>
        <taxon>Pseudomonadati</taxon>
        <taxon>Pseudomonadota</taxon>
        <taxon>Alphaproteobacteria</taxon>
        <taxon>Rhodobacterales</taxon>
        <taxon>Paracoccaceae</taxon>
        <taxon>Paracoccus</taxon>
    </lineage>
</organism>
<reference evidence="5 6" key="1">
    <citation type="submission" date="2019-11" db="EMBL/GenBank/DDBJ databases">
        <authorList>
            <person name="Dong K."/>
        </authorList>
    </citation>
    <scope>NUCLEOTIDE SEQUENCE [LARGE SCALE GENOMIC DNA]</scope>
    <source>
        <strain evidence="5 6">NBRC 111993</strain>
    </source>
</reference>
<dbReference type="PRINTS" id="PR00146">
    <property type="entry name" value="DHPICSNTHASE"/>
</dbReference>
<dbReference type="PANTHER" id="PTHR12128">
    <property type="entry name" value="DIHYDRODIPICOLINATE SYNTHASE"/>
    <property type="match status" value="1"/>
</dbReference>
<dbReference type="Pfam" id="PF00701">
    <property type="entry name" value="DHDPS"/>
    <property type="match status" value="1"/>
</dbReference>
<name>A0A6L6JGF8_9RHOB</name>
<dbReference type="PIRSF" id="PIRSF001365">
    <property type="entry name" value="DHDPS"/>
    <property type="match status" value="1"/>
</dbReference>
<evidence type="ECO:0000313" key="6">
    <source>
        <dbReference type="Proteomes" id="UP000478183"/>
    </source>
</evidence>
<dbReference type="RefSeq" id="WP_155097637.1">
    <property type="nucleotide sequence ID" value="NZ_WMIE01000040.1"/>
</dbReference>
<dbReference type="AlphaFoldDB" id="A0A6L6JGF8"/>
<dbReference type="SMART" id="SM01130">
    <property type="entry name" value="DHDPS"/>
    <property type="match status" value="1"/>
</dbReference>
<accession>A0A6L6JGF8</accession>
<dbReference type="Proteomes" id="UP000478183">
    <property type="component" value="Unassembled WGS sequence"/>
</dbReference>
<evidence type="ECO:0000313" key="5">
    <source>
        <dbReference type="EMBL" id="MTH80288.1"/>
    </source>
</evidence>
<dbReference type="InterPro" id="IPR013785">
    <property type="entry name" value="Aldolase_TIM"/>
</dbReference>
<evidence type="ECO:0000256" key="1">
    <source>
        <dbReference type="ARBA" id="ARBA00007592"/>
    </source>
</evidence>
<dbReference type="OrthoDB" id="9796205at2"/>
<proteinExistence type="inferred from homology"/>
<comment type="caution">
    <text evidence="5">The sequence shown here is derived from an EMBL/GenBank/DDBJ whole genome shotgun (WGS) entry which is preliminary data.</text>
</comment>
<dbReference type="PANTHER" id="PTHR12128:SF66">
    <property type="entry name" value="4-HYDROXY-2-OXOGLUTARATE ALDOLASE, MITOCHONDRIAL"/>
    <property type="match status" value="1"/>
</dbReference>
<sequence length="309" mass="33540">MTKSSLKNCTGLHVVAQTPFRADGALDLDSIDTLSAFYYGHGARGLTVLGVSGEQGKLTPDECIATAARFIAAANGHRIIVGVSSPGLAQLVTVTHQVMAEGADAVMICPPRGTQTDDDLMRYFDEVFACIGDTPTVLQDFPVHSGVKMSPTLIRRLVEAFPQIGVIKEEDLPSITKITRLREELGTSVRILTGNNGLYLPQELARGADGPMAGFSFPEMLSGVDDLMRNGDREGAHDLFDRYLPLLRYEAQGEWGIAIRKEVMRQRGAMECAALRAPGPVLTALDRAEIRSMIDRMGLEFKFDNKSAA</sequence>
<evidence type="ECO:0000256" key="2">
    <source>
        <dbReference type="ARBA" id="ARBA00023239"/>
    </source>
</evidence>
<dbReference type="GO" id="GO:0008840">
    <property type="term" value="F:4-hydroxy-tetrahydrodipicolinate synthase activity"/>
    <property type="evidence" value="ECO:0007669"/>
    <property type="project" value="TreeGrafter"/>
</dbReference>
<dbReference type="InterPro" id="IPR002220">
    <property type="entry name" value="DapA-like"/>
</dbReference>
<dbReference type="CDD" id="cd00408">
    <property type="entry name" value="DHDPS-like"/>
    <property type="match status" value="1"/>
</dbReference>
<dbReference type="SUPFAM" id="SSF51569">
    <property type="entry name" value="Aldolase"/>
    <property type="match status" value="1"/>
</dbReference>
<evidence type="ECO:0000256" key="3">
    <source>
        <dbReference type="PIRNR" id="PIRNR001365"/>
    </source>
</evidence>
<comment type="similarity">
    <text evidence="1 3">Belongs to the DapA family.</text>
</comment>
<keyword evidence="2 3" id="KW-0456">Lyase</keyword>
<gene>
    <name evidence="5" type="ORF">GL286_21585</name>
</gene>
<dbReference type="EMBL" id="WMIE01000040">
    <property type="protein sequence ID" value="MTH80288.1"/>
    <property type="molecule type" value="Genomic_DNA"/>
</dbReference>
<evidence type="ECO:0000256" key="4">
    <source>
        <dbReference type="PIRSR" id="PIRSR001365-2"/>
    </source>
</evidence>
<dbReference type="GO" id="GO:0005829">
    <property type="term" value="C:cytosol"/>
    <property type="evidence" value="ECO:0007669"/>
    <property type="project" value="TreeGrafter"/>
</dbReference>
<dbReference type="Gene3D" id="3.20.20.70">
    <property type="entry name" value="Aldolase class I"/>
    <property type="match status" value="1"/>
</dbReference>